<feature type="transmembrane region" description="Helical" evidence="2">
    <location>
        <begin position="249"/>
        <end position="270"/>
    </location>
</feature>
<comment type="caution">
    <text evidence="3">The sequence shown here is derived from an EMBL/GenBank/DDBJ whole genome shotgun (WGS) entry which is preliminary data.</text>
</comment>
<organism evidence="3 4">
    <name type="scientific">Marasmiellus scandens</name>
    <dbReference type="NCBI Taxonomy" id="2682957"/>
    <lineage>
        <taxon>Eukaryota</taxon>
        <taxon>Fungi</taxon>
        <taxon>Dikarya</taxon>
        <taxon>Basidiomycota</taxon>
        <taxon>Agaricomycotina</taxon>
        <taxon>Agaricomycetes</taxon>
        <taxon>Agaricomycetidae</taxon>
        <taxon>Agaricales</taxon>
        <taxon>Marasmiineae</taxon>
        <taxon>Omphalotaceae</taxon>
        <taxon>Marasmiellus</taxon>
    </lineage>
</organism>
<feature type="transmembrane region" description="Helical" evidence="2">
    <location>
        <begin position="159"/>
        <end position="178"/>
    </location>
</feature>
<reference evidence="3 4" key="1">
    <citation type="submission" date="2024-01" db="EMBL/GenBank/DDBJ databases">
        <title>A draft genome for the cacao thread blight pathogen Marasmiellus scandens.</title>
        <authorList>
            <person name="Baruah I.K."/>
            <person name="Leung J."/>
            <person name="Bukari Y."/>
            <person name="Amoako-Attah I."/>
            <person name="Meinhardt L.W."/>
            <person name="Bailey B.A."/>
            <person name="Cohen S.P."/>
        </authorList>
    </citation>
    <scope>NUCLEOTIDE SEQUENCE [LARGE SCALE GENOMIC DNA]</scope>
    <source>
        <strain evidence="3 4">GH-19</strain>
    </source>
</reference>
<dbReference type="Proteomes" id="UP001498398">
    <property type="component" value="Unassembled WGS sequence"/>
</dbReference>
<sequence length="395" mass="43818">MAEAYTFPSFNNSSEEVEHHSGGHERVLSNTSTQCSSATTLTPTQEFKILEVSLGLNATAEDTRAQDLNVTVRREPFDDDQVVSPVKVASPCIVNDPSTISLPTSIPPPPRLPKKHPFPFASGCEHPNGRLILLHLISCIVGGSLVLASAKLADHQTIFWARAIVGVGTGLCGFFLGFTLMRLFREFFVAAAWATIIHNSKGDGMPLQDLVNTSEEPASIFAAIQLFRYRWNYAATARKSRNEYDKRPWSLFILCFVFMYILSQLMSFILDRIVIIEATSRHQWDSYREIAVAGDLSEFDIEMASNLTDLFEDKTFLTWTLTPSTTKPVAISFPWEGDDVYFAETTFNQLVPGGIGLGTGTFNYTTERNASVTGDIQSNAALVWQVATQHVSSRR</sequence>
<evidence type="ECO:0000256" key="2">
    <source>
        <dbReference type="SAM" id="Phobius"/>
    </source>
</evidence>
<name>A0ABR1K2Z3_9AGAR</name>
<evidence type="ECO:0008006" key="5">
    <source>
        <dbReference type="Google" id="ProtNLM"/>
    </source>
</evidence>
<accession>A0ABR1K2Z3</accession>
<gene>
    <name evidence="3" type="ORF">VKT23_002627</name>
</gene>
<keyword evidence="2" id="KW-1133">Transmembrane helix</keyword>
<keyword evidence="4" id="KW-1185">Reference proteome</keyword>
<feature type="compositionally biased region" description="Polar residues" evidence="1">
    <location>
        <begin position="28"/>
        <end position="38"/>
    </location>
</feature>
<feature type="transmembrane region" description="Helical" evidence="2">
    <location>
        <begin position="131"/>
        <end position="153"/>
    </location>
</feature>
<dbReference type="EMBL" id="JBANRG010000002">
    <property type="protein sequence ID" value="KAK7471218.1"/>
    <property type="molecule type" value="Genomic_DNA"/>
</dbReference>
<feature type="compositionally biased region" description="Basic and acidic residues" evidence="1">
    <location>
        <begin position="16"/>
        <end position="27"/>
    </location>
</feature>
<evidence type="ECO:0000313" key="4">
    <source>
        <dbReference type="Proteomes" id="UP001498398"/>
    </source>
</evidence>
<evidence type="ECO:0000256" key="1">
    <source>
        <dbReference type="SAM" id="MobiDB-lite"/>
    </source>
</evidence>
<keyword evidence="2" id="KW-0812">Transmembrane</keyword>
<keyword evidence="2" id="KW-0472">Membrane</keyword>
<proteinExistence type="predicted"/>
<evidence type="ECO:0000313" key="3">
    <source>
        <dbReference type="EMBL" id="KAK7471218.1"/>
    </source>
</evidence>
<feature type="region of interest" description="Disordered" evidence="1">
    <location>
        <begin position="1"/>
        <end position="38"/>
    </location>
</feature>
<protein>
    <recommendedName>
        <fullName evidence="5">Transmembrane protein</fullName>
    </recommendedName>
</protein>